<feature type="domain" description="Prephenate dehydratase" evidence="6">
    <location>
        <begin position="1"/>
        <end position="98"/>
    </location>
</feature>
<evidence type="ECO:0000256" key="2">
    <source>
        <dbReference type="ARBA" id="ARBA00023141"/>
    </source>
</evidence>
<dbReference type="Pfam" id="PF00800">
    <property type="entry name" value="PDT"/>
    <property type="match status" value="1"/>
</dbReference>
<proteinExistence type="predicted"/>
<sequence length="195" mass="21267">HVAPIRHHLLSRDGMPVRRALSHPQALAQCARWLREHQIQPAAFHDTAGAAREIAERGLPGDGAIASRAAANRYGLVVLASDVADEATNRTRFLVIQRAGDTAPPPPGPAKFSLGFVTAHRPGGLARVLEVIARNNINLTRLDSRPIPHEPFRYRFYADLELADAAQMGDLLQALRAATAELRPFGLYPPGIYPE</sequence>
<dbReference type="GO" id="GO:0004664">
    <property type="term" value="F:prephenate dehydratase activity"/>
    <property type="evidence" value="ECO:0007669"/>
    <property type="project" value="InterPro"/>
</dbReference>
<accession>T0ZS87</accession>
<evidence type="ECO:0000256" key="5">
    <source>
        <dbReference type="ARBA" id="ARBA00029440"/>
    </source>
</evidence>
<dbReference type="GO" id="GO:0004106">
    <property type="term" value="F:chorismate mutase activity"/>
    <property type="evidence" value="ECO:0007669"/>
    <property type="project" value="UniProtKB-EC"/>
</dbReference>
<dbReference type="EC" id="5.4.99.5" evidence="8"/>
<evidence type="ECO:0000256" key="3">
    <source>
        <dbReference type="ARBA" id="ARBA00023222"/>
    </source>
</evidence>
<dbReference type="InterPro" id="IPR045865">
    <property type="entry name" value="ACT-like_dom_sf"/>
</dbReference>
<reference evidence="8" key="2">
    <citation type="journal article" date="2014" name="ISME J.">
        <title>Microbial stratification in low pH oxic and suboxic macroscopic growths along an acid mine drainage.</title>
        <authorList>
            <person name="Mendez-Garcia C."/>
            <person name="Mesa V."/>
            <person name="Sprenger R.R."/>
            <person name="Richter M."/>
            <person name="Diez M.S."/>
            <person name="Solano J."/>
            <person name="Bargiela R."/>
            <person name="Golyshina O.V."/>
            <person name="Manteca A."/>
            <person name="Ramos J.L."/>
            <person name="Gallego J.R."/>
            <person name="Llorente I."/>
            <person name="Martins Dos Santos V.A."/>
            <person name="Jensen O.N."/>
            <person name="Pelaez A.I."/>
            <person name="Sanchez J."/>
            <person name="Ferrer M."/>
        </authorList>
    </citation>
    <scope>NUCLEOTIDE SEQUENCE</scope>
</reference>
<feature type="domain" description="ACT" evidence="7">
    <location>
        <begin position="113"/>
        <end position="189"/>
    </location>
</feature>
<keyword evidence="4" id="KW-0456">Lyase</keyword>
<keyword evidence="1" id="KW-0028">Amino-acid biosynthesis</keyword>
<dbReference type="AlphaFoldDB" id="T0ZS87"/>
<dbReference type="InterPro" id="IPR001086">
    <property type="entry name" value="Preph_deHydtase"/>
</dbReference>
<keyword evidence="8" id="KW-0413">Isomerase</keyword>
<dbReference type="PANTHER" id="PTHR21022:SF19">
    <property type="entry name" value="PREPHENATE DEHYDRATASE-RELATED"/>
    <property type="match status" value="1"/>
</dbReference>
<dbReference type="EMBL" id="AUZY01012075">
    <property type="protein sequence ID" value="EQD31574.1"/>
    <property type="molecule type" value="Genomic_DNA"/>
</dbReference>
<dbReference type="GO" id="GO:0009094">
    <property type="term" value="P:L-phenylalanine biosynthetic process"/>
    <property type="evidence" value="ECO:0007669"/>
    <property type="project" value="UniProtKB-KW"/>
</dbReference>
<dbReference type="CDD" id="cd04905">
    <property type="entry name" value="ACT_CM-PDT"/>
    <property type="match status" value="1"/>
</dbReference>
<evidence type="ECO:0000313" key="8">
    <source>
        <dbReference type="EMBL" id="EQD31574.1"/>
    </source>
</evidence>
<dbReference type="InterPro" id="IPR002912">
    <property type="entry name" value="ACT_dom"/>
</dbReference>
<dbReference type="SUPFAM" id="SSF53850">
    <property type="entry name" value="Periplasmic binding protein-like II"/>
    <property type="match status" value="1"/>
</dbReference>
<reference evidence="8" key="1">
    <citation type="submission" date="2013-08" db="EMBL/GenBank/DDBJ databases">
        <authorList>
            <person name="Mendez C."/>
            <person name="Richter M."/>
            <person name="Ferrer M."/>
            <person name="Sanchez J."/>
        </authorList>
    </citation>
    <scope>NUCLEOTIDE SEQUENCE</scope>
</reference>
<organism evidence="8">
    <name type="scientific">mine drainage metagenome</name>
    <dbReference type="NCBI Taxonomy" id="410659"/>
    <lineage>
        <taxon>unclassified sequences</taxon>
        <taxon>metagenomes</taxon>
        <taxon>ecological metagenomes</taxon>
    </lineage>
</organism>
<evidence type="ECO:0000259" key="7">
    <source>
        <dbReference type="PROSITE" id="PS51671"/>
    </source>
</evidence>
<dbReference type="InterPro" id="IPR018528">
    <property type="entry name" value="Preph_deHydtase_CS"/>
</dbReference>
<name>T0ZS87_9ZZZZ</name>
<dbReference type="Pfam" id="PF01842">
    <property type="entry name" value="ACT"/>
    <property type="match status" value="1"/>
</dbReference>
<comment type="caution">
    <text evidence="8">The sequence shown here is derived from an EMBL/GenBank/DDBJ whole genome shotgun (WGS) entry which is preliminary data.</text>
</comment>
<evidence type="ECO:0000256" key="1">
    <source>
        <dbReference type="ARBA" id="ARBA00022605"/>
    </source>
</evidence>
<evidence type="ECO:0000259" key="6">
    <source>
        <dbReference type="PROSITE" id="PS51171"/>
    </source>
</evidence>
<dbReference type="GO" id="GO:0005737">
    <property type="term" value="C:cytoplasm"/>
    <property type="evidence" value="ECO:0007669"/>
    <property type="project" value="TreeGrafter"/>
</dbReference>
<dbReference type="PROSITE" id="PS51171">
    <property type="entry name" value="PREPHENATE_DEHYDR_3"/>
    <property type="match status" value="1"/>
</dbReference>
<comment type="pathway">
    <text evidence="5">Amino-acid biosynthesis.</text>
</comment>
<keyword evidence="3" id="KW-0584">Phenylalanine biosynthesis</keyword>
<dbReference type="SUPFAM" id="SSF55021">
    <property type="entry name" value="ACT-like"/>
    <property type="match status" value="1"/>
</dbReference>
<keyword evidence="2" id="KW-0057">Aromatic amino acid biosynthesis</keyword>
<dbReference type="PANTHER" id="PTHR21022">
    <property type="entry name" value="PREPHENATE DEHYDRATASE P PROTEIN"/>
    <property type="match status" value="1"/>
</dbReference>
<dbReference type="PROSITE" id="PS51671">
    <property type="entry name" value="ACT"/>
    <property type="match status" value="1"/>
</dbReference>
<protein>
    <submittedName>
        <fullName evidence="8">Prephenate dehydratase</fullName>
        <ecNumber evidence="8">5.4.99.5</ecNumber>
    </submittedName>
</protein>
<gene>
    <name evidence="8" type="ORF">B1B_18061</name>
</gene>
<evidence type="ECO:0000256" key="4">
    <source>
        <dbReference type="ARBA" id="ARBA00023239"/>
    </source>
</evidence>
<feature type="non-terminal residue" evidence="8">
    <location>
        <position position="1"/>
    </location>
</feature>
<dbReference type="PROSITE" id="PS00857">
    <property type="entry name" value="PREPHENATE_DEHYDR_1"/>
    <property type="match status" value="1"/>
</dbReference>
<dbReference type="Gene3D" id="3.40.190.10">
    <property type="entry name" value="Periplasmic binding protein-like II"/>
    <property type="match status" value="2"/>
</dbReference>
<dbReference type="Gene3D" id="3.30.70.260">
    <property type="match status" value="1"/>
</dbReference>